<comment type="caution">
    <text evidence="3">The sequence shown here is derived from an EMBL/GenBank/DDBJ whole genome shotgun (WGS) entry which is preliminary data.</text>
</comment>
<dbReference type="PROSITE" id="PS51352">
    <property type="entry name" value="THIOREDOXIN_2"/>
    <property type="match status" value="1"/>
</dbReference>
<dbReference type="SUPFAM" id="SSF52833">
    <property type="entry name" value="Thioredoxin-like"/>
    <property type="match status" value="2"/>
</dbReference>
<dbReference type="GO" id="GO:0015035">
    <property type="term" value="F:protein-disulfide reductase activity"/>
    <property type="evidence" value="ECO:0007669"/>
    <property type="project" value="TreeGrafter"/>
</dbReference>
<evidence type="ECO:0000256" key="1">
    <source>
        <dbReference type="SAM" id="SignalP"/>
    </source>
</evidence>
<dbReference type="GO" id="GO:0005788">
    <property type="term" value="C:endoplasmic reticulum lumen"/>
    <property type="evidence" value="ECO:0007669"/>
    <property type="project" value="TreeGrafter"/>
</dbReference>
<dbReference type="GO" id="GO:0034976">
    <property type="term" value="P:response to endoplasmic reticulum stress"/>
    <property type="evidence" value="ECO:0007669"/>
    <property type="project" value="TreeGrafter"/>
</dbReference>
<gene>
    <name evidence="3" type="ORF">AKO1_003713</name>
</gene>
<name>A0AAW2Z4P5_9EUKA</name>
<proteinExistence type="predicted"/>
<dbReference type="CDD" id="cd02981">
    <property type="entry name" value="PDI_b_family"/>
    <property type="match status" value="1"/>
</dbReference>
<feature type="domain" description="Thioredoxin" evidence="2">
    <location>
        <begin position="10"/>
        <end position="129"/>
    </location>
</feature>
<dbReference type="PRINTS" id="PR00421">
    <property type="entry name" value="THIOREDOXIN"/>
</dbReference>
<keyword evidence="4" id="KW-1185">Reference proteome</keyword>
<reference evidence="3 4" key="1">
    <citation type="submission" date="2024-03" db="EMBL/GenBank/DDBJ databases">
        <title>The Acrasis kona genome and developmental transcriptomes reveal deep origins of eukaryotic multicellular pathways.</title>
        <authorList>
            <person name="Sheikh S."/>
            <person name="Fu C.-J."/>
            <person name="Brown M.W."/>
            <person name="Baldauf S.L."/>
        </authorList>
    </citation>
    <scope>NUCLEOTIDE SEQUENCE [LARGE SCALE GENOMIC DNA]</scope>
    <source>
        <strain evidence="3 4">ATCC MYA-3509</strain>
    </source>
</reference>
<dbReference type="Proteomes" id="UP001431209">
    <property type="component" value="Unassembled WGS sequence"/>
</dbReference>
<protein>
    <submittedName>
        <fullName evidence="3">Protein disulfide-isomerase</fullName>
    </submittedName>
</protein>
<dbReference type="AlphaFoldDB" id="A0AAW2Z4P5"/>
<sequence length="385" mass="42861">MKYVSHLFVLFLVAAIQCHNVVDLTSSNFADKVLKSEGVWMVAFVAPWCGHCQRLEPEYEKASDALGGVVNLGRINCDNEKALAQQYGIQGFPTIKIFNHGKDKKRNPEDYQGARQGKGIVDLLMNKFNSLPDPVAKITSQDDLSTLLNNTGTKALLFTSKASNPSLFKSLAVELRDVQFGYVPNSNSDIKSQYNVDKEPSVVIIPGENQGAIKFDGALKKYPLYEFIQKHTSKQQPKATTPVDTTYKPKPKQQPKVAKVWDVETTSQLKTVCDRMCLIGLPETATQKEAFEAMAQAYVADNDKLKFATVRSQHVIQKKFDVEPSVDDGVVPVIVIRGNKLKFVAKHVTLSNYGSFLDRVLFGEQSMSKFDEFPQVEGEAQSDEL</sequence>
<dbReference type="InterPro" id="IPR036249">
    <property type="entry name" value="Thioredoxin-like_sf"/>
</dbReference>
<dbReference type="Gene3D" id="3.40.30.10">
    <property type="entry name" value="Glutaredoxin"/>
    <property type="match status" value="2"/>
</dbReference>
<dbReference type="InterPro" id="IPR013766">
    <property type="entry name" value="Thioredoxin_domain"/>
</dbReference>
<feature type="signal peptide" evidence="1">
    <location>
        <begin position="1"/>
        <end position="18"/>
    </location>
</feature>
<dbReference type="PANTHER" id="PTHR45815">
    <property type="entry name" value="PROTEIN DISULFIDE-ISOMERASE A6"/>
    <property type="match status" value="1"/>
</dbReference>
<evidence type="ECO:0000313" key="4">
    <source>
        <dbReference type="Proteomes" id="UP001431209"/>
    </source>
</evidence>
<dbReference type="Pfam" id="PF00085">
    <property type="entry name" value="Thioredoxin"/>
    <property type="match status" value="1"/>
</dbReference>
<dbReference type="EMBL" id="JAOPGA020001068">
    <property type="protein sequence ID" value="KAL0484772.1"/>
    <property type="molecule type" value="Genomic_DNA"/>
</dbReference>
<evidence type="ECO:0000313" key="3">
    <source>
        <dbReference type="EMBL" id="KAL0484772.1"/>
    </source>
</evidence>
<organism evidence="3 4">
    <name type="scientific">Acrasis kona</name>
    <dbReference type="NCBI Taxonomy" id="1008807"/>
    <lineage>
        <taxon>Eukaryota</taxon>
        <taxon>Discoba</taxon>
        <taxon>Heterolobosea</taxon>
        <taxon>Tetramitia</taxon>
        <taxon>Eutetramitia</taxon>
        <taxon>Acrasidae</taxon>
        <taxon>Acrasis</taxon>
    </lineage>
</organism>
<evidence type="ECO:0000259" key="2">
    <source>
        <dbReference type="PROSITE" id="PS51352"/>
    </source>
</evidence>
<feature type="chain" id="PRO_5043475549" evidence="1">
    <location>
        <begin position="19"/>
        <end position="385"/>
    </location>
</feature>
<accession>A0AAW2Z4P5</accession>
<keyword evidence="1" id="KW-0732">Signal</keyword>
<dbReference type="PANTHER" id="PTHR45815:SF3">
    <property type="entry name" value="PROTEIN DISULFIDE-ISOMERASE A6"/>
    <property type="match status" value="1"/>
</dbReference>